<evidence type="ECO:0000259" key="1">
    <source>
        <dbReference type="Pfam" id="PF12234"/>
    </source>
</evidence>
<evidence type="ECO:0000313" key="2">
    <source>
        <dbReference type="EMBL" id="KAG2182247.1"/>
    </source>
</evidence>
<name>A0A8H7PXM2_MORIS</name>
<evidence type="ECO:0000313" key="3">
    <source>
        <dbReference type="Proteomes" id="UP000654370"/>
    </source>
</evidence>
<dbReference type="Proteomes" id="UP000654370">
    <property type="component" value="Unassembled WGS sequence"/>
</dbReference>
<feature type="non-terminal residue" evidence="2">
    <location>
        <position position="1"/>
    </location>
</feature>
<feature type="domain" description="RAVE complex protein Rav1 C-terminal" evidence="1">
    <location>
        <begin position="2"/>
        <end position="249"/>
    </location>
</feature>
<keyword evidence="3" id="KW-1185">Reference proteome</keyword>
<dbReference type="GO" id="GO:0007035">
    <property type="term" value="P:vacuolar acidification"/>
    <property type="evidence" value="ECO:0007669"/>
    <property type="project" value="TreeGrafter"/>
</dbReference>
<sequence>RDSVDENAARYMIFLKNFYFLNSIVDDAKKQDTLSFRDMNWARHSQSQDAIIEFAGNFIERMVWSDARALGIFLWLDKADTLRQQMEKIARNTYLDQEDKDPISSTLLYFALGKKSVVHTLWRSANHHKEQRAMLQFLANDFKEARWQTAASKNAFALLGKQRYEYAAAFFLLAGKLRDATNVLLKHVKDFQLAIAVCRVYEGDKGPVLREILNNHVLPLACRTGDRWLASMAFWMLDKTDEAVAATMVSANLYRPRTCPI</sequence>
<gene>
    <name evidence="2" type="ORF">INT43_007174</name>
</gene>
<dbReference type="EMBL" id="JAEPQZ010000004">
    <property type="protein sequence ID" value="KAG2182247.1"/>
    <property type="molecule type" value="Genomic_DNA"/>
</dbReference>
<dbReference type="InterPro" id="IPR022033">
    <property type="entry name" value="Rav1p_C"/>
</dbReference>
<reference evidence="2" key="1">
    <citation type="submission" date="2020-12" db="EMBL/GenBank/DDBJ databases">
        <title>Metabolic potential, ecology and presence of endohyphal bacteria is reflected in genomic diversity of Mucoromycotina.</title>
        <authorList>
            <person name="Muszewska A."/>
            <person name="Okrasinska A."/>
            <person name="Steczkiewicz K."/>
            <person name="Drgas O."/>
            <person name="Orlowska M."/>
            <person name="Perlinska-Lenart U."/>
            <person name="Aleksandrzak-Piekarczyk T."/>
            <person name="Szatraj K."/>
            <person name="Zielenkiewicz U."/>
            <person name="Pilsyk S."/>
            <person name="Malc E."/>
            <person name="Mieczkowski P."/>
            <person name="Kruszewska J.S."/>
            <person name="Biernat P."/>
            <person name="Pawlowska J."/>
        </authorList>
    </citation>
    <scope>NUCLEOTIDE SEQUENCE</scope>
    <source>
        <strain evidence="2">WA0000067209</strain>
    </source>
</reference>
<proteinExistence type="predicted"/>
<comment type="caution">
    <text evidence="2">The sequence shown here is derived from an EMBL/GenBank/DDBJ whole genome shotgun (WGS) entry which is preliminary data.</text>
</comment>
<dbReference type="PANTHER" id="PTHR13950:SF9">
    <property type="entry name" value="RABCONNECTIN-3A"/>
    <property type="match status" value="1"/>
</dbReference>
<dbReference type="Pfam" id="PF12234">
    <property type="entry name" value="Rav1p_C"/>
    <property type="match status" value="1"/>
</dbReference>
<dbReference type="OrthoDB" id="2384737at2759"/>
<dbReference type="GO" id="GO:0043291">
    <property type="term" value="C:RAVE complex"/>
    <property type="evidence" value="ECO:0007669"/>
    <property type="project" value="TreeGrafter"/>
</dbReference>
<accession>A0A8H7PXM2</accession>
<protein>
    <recommendedName>
        <fullName evidence="1">RAVE complex protein Rav1 C-terminal domain-containing protein</fullName>
    </recommendedName>
</protein>
<dbReference type="PANTHER" id="PTHR13950">
    <property type="entry name" value="RABCONNECTIN-RELATED"/>
    <property type="match status" value="1"/>
</dbReference>
<dbReference type="InterPro" id="IPR052208">
    <property type="entry name" value="DmX-like/RAVE_component"/>
</dbReference>
<organism evidence="2 3">
    <name type="scientific">Mortierella isabellina</name>
    <name type="common">Filamentous fungus</name>
    <name type="synonym">Umbelopsis isabellina</name>
    <dbReference type="NCBI Taxonomy" id="91625"/>
    <lineage>
        <taxon>Eukaryota</taxon>
        <taxon>Fungi</taxon>
        <taxon>Fungi incertae sedis</taxon>
        <taxon>Mucoromycota</taxon>
        <taxon>Mucoromycotina</taxon>
        <taxon>Umbelopsidomycetes</taxon>
        <taxon>Umbelopsidales</taxon>
        <taxon>Umbelopsidaceae</taxon>
        <taxon>Umbelopsis</taxon>
    </lineage>
</organism>
<dbReference type="AlphaFoldDB" id="A0A8H7PXM2"/>